<dbReference type="SUPFAM" id="SSF81606">
    <property type="entry name" value="PP2C-like"/>
    <property type="match status" value="1"/>
</dbReference>
<feature type="domain" description="PPM-type phosphatase" evidence="1">
    <location>
        <begin position="20"/>
        <end position="244"/>
    </location>
</feature>
<evidence type="ECO:0000259" key="1">
    <source>
        <dbReference type="PROSITE" id="PS51746"/>
    </source>
</evidence>
<organism evidence="2 3">
    <name type="scientific">Catenuloplanes niger</name>
    <dbReference type="NCBI Taxonomy" id="587534"/>
    <lineage>
        <taxon>Bacteria</taxon>
        <taxon>Bacillati</taxon>
        <taxon>Actinomycetota</taxon>
        <taxon>Actinomycetes</taxon>
        <taxon>Micromonosporales</taxon>
        <taxon>Micromonosporaceae</taxon>
        <taxon>Catenuloplanes</taxon>
    </lineage>
</organism>
<dbReference type="RefSeq" id="WP_310428762.1">
    <property type="nucleotide sequence ID" value="NZ_JAVDYC010000001.1"/>
</dbReference>
<accession>A0AAE4CYU9</accession>
<reference evidence="2 3" key="1">
    <citation type="submission" date="2023-07" db="EMBL/GenBank/DDBJ databases">
        <title>Sequencing the genomes of 1000 actinobacteria strains.</title>
        <authorList>
            <person name="Klenk H.-P."/>
        </authorList>
    </citation>
    <scope>NUCLEOTIDE SEQUENCE [LARGE SCALE GENOMIC DNA]</scope>
    <source>
        <strain evidence="2 3">DSM 44711</strain>
    </source>
</reference>
<keyword evidence="3" id="KW-1185">Reference proteome</keyword>
<protein>
    <submittedName>
        <fullName evidence="2">Serine/threonine protein phosphatase PrpC</fullName>
    </submittedName>
</protein>
<gene>
    <name evidence="2" type="ORF">J2S44_008223</name>
</gene>
<dbReference type="SMART" id="SM00332">
    <property type="entry name" value="PP2Cc"/>
    <property type="match status" value="1"/>
</dbReference>
<comment type="caution">
    <text evidence="2">The sequence shown here is derived from an EMBL/GenBank/DDBJ whole genome shotgun (WGS) entry which is preliminary data.</text>
</comment>
<dbReference type="EMBL" id="JAVDYC010000001">
    <property type="protein sequence ID" value="MDR7327973.1"/>
    <property type="molecule type" value="Genomic_DNA"/>
</dbReference>
<sequence length="245" mass="25958">MRTTIHDERRLPHPALRLTVAGATCAGNRYPANFDVLHIGDFAAVADGMGAGRGSAAAGRTAITTFVAAVPARPSAETLRDAVAAVQREVRAAGRALGGELTGCTLTALVPGHGDLAWIVQLGDSRVYRRRGTLLELLTTDHTAAWLGAVNGWYPHDSPQAHAARYQLHRYAGHPDEPEADLIAVTLRPGDTYLVCTDGVAEQVDHHRIDEHLRKPLGDAARGLIDDSLTAGGHDNATAALLRVG</sequence>
<dbReference type="SMART" id="SM00331">
    <property type="entry name" value="PP2C_SIG"/>
    <property type="match status" value="1"/>
</dbReference>
<dbReference type="InterPro" id="IPR001932">
    <property type="entry name" value="PPM-type_phosphatase-like_dom"/>
</dbReference>
<evidence type="ECO:0000313" key="2">
    <source>
        <dbReference type="EMBL" id="MDR7327973.1"/>
    </source>
</evidence>
<dbReference type="Pfam" id="PF13672">
    <property type="entry name" value="PP2C_2"/>
    <property type="match status" value="1"/>
</dbReference>
<proteinExistence type="predicted"/>
<dbReference type="AlphaFoldDB" id="A0AAE4CYU9"/>
<evidence type="ECO:0000313" key="3">
    <source>
        <dbReference type="Proteomes" id="UP001183629"/>
    </source>
</evidence>
<dbReference type="Gene3D" id="3.60.40.10">
    <property type="entry name" value="PPM-type phosphatase domain"/>
    <property type="match status" value="1"/>
</dbReference>
<dbReference type="InterPro" id="IPR036457">
    <property type="entry name" value="PPM-type-like_dom_sf"/>
</dbReference>
<dbReference type="PROSITE" id="PS51746">
    <property type="entry name" value="PPM_2"/>
    <property type="match status" value="1"/>
</dbReference>
<name>A0AAE4CYU9_9ACTN</name>
<dbReference type="Proteomes" id="UP001183629">
    <property type="component" value="Unassembled WGS sequence"/>
</dbReference>